<evidence type="ECO:0000256" key="5">
    <source>
        <dbReference type="ARBA" id="ARBA00022821"/>
    </source>
</evidence>
<dbReference type="CDD" id="cd14798">
    <property type="entry name" value="RX-CC_like"/>
    <property type="match status" value="1"/>
</dbReference>
<sequence length="300" mass="33697">MEAALVSAATGVLKPVLGKLSALLGDEYKRFKGVCKEIRFLMDELEAMHAFLLKMSEDEDPDVQDKVWANVVRELSYDMEDTIDDFMQNVDDKDAKPDGFIEKIKHTLGKLGKMQARRHIGSEIKDLKKQIIEVSERNERYKTRGIFSNTRNASVDARALAILEDASKLVGIHEPMAEIIKLLTQGASTDEKPKLVSIVGSAEMGKTTLANQVYQEFKEKFKCKAFISVSRNPDLMNIMRTIHSQVSGLHFDNTEAGSIQQVIMNINGHLADKRYGFYCMNICLEILQCQVKSNGESTNS</sequence>
<evidence type="ECO:0000259" key="6">
    <source>
        <dbReference type="Pfam" id="PF00931"/>
    </source>
</evidence>
<keyword evidence="5" id="KW-0611">Plant defense</keyword>
<dbReference type="SMR" id="A0A3B6U8I9"/>
<evidence type="ECO:0000313" key="8">
    <source>
        <dbReference type="EnsemblPlants" id="TraesCSU02G219700.1.cds1"/>
    </source>
</evidence>
<keyword evidence="2" id="KW-0433">Leucine-rich repeat</keyword>
<dbReference type="InterPro" id="IPR041118">
    <property type="entry name" value="Rx_N"/>
</dbReference>
<dbReference type="Gene3D" id="1.20.5.4130">
    <property type="match status" value="1"/>
</dbReference>
<reference evidence="8" key="1">
    <citation type="submission" date="2018-08" db="EMBL/GenBank/DDBJ databases">
        <authorList>
            <person name="Rossello M."/>
        </authorList>
    </citation>
    <scope>NUCLEOTIDE SEQUENCE [LARGE SCALE GENOMIC DNA]</scope>
    <source>
        <strain evidence="8">cv. Chinese Spring</strain>
    </source>
</reference>
<keyword evidence="3" id="KW-0677">Repeat</keyword>
<accession>A0A3B6U8I9</accession>
<dbReference type="Gramene" id="TraesCS6A03G1034700.1">
    <property type="protein sequence ID" value="TraesCS6A03G1034700.1.CDS1"/>
    <property type="gene ID" value="TraesCS6A03G1034700"/>
</dbReference>
<dbReference type="OrthoDB" id="1742285at2759"/>
<dbReference type="GO" id="GO:0043531">
    <property type="term" value="F:ADP binding"/>
    <property type="evidence" value="ECO:0007669"/>
    <property type="project" value="InterPro"/>
</dbReference>
<feature type="domain" description="Disease resistance N-terminal" evidence="7">
    <location>
        <begin position="12"/>
        <end position="96"/>
    </location>
</feature>
<organism evidence="8">
    <name type="scientific">Triticum aestivum</name>
    <name type="common">Wheat</name>
    <dbReference type="NCBI Taxonomy" id="4565"/>
    <lineage>
        <taxon>Eukaryota</taxon>
        <taxon>Viridiplantae</taxon>
        <taxon>Streptophyta</taxon>
        <taxon>Embryophyta</taxon>
        <taxon>Tracheophyta</taxon>
        <taxon>Spermatophyta</taxon>
        <taxon>Magnoliopsida</taxon>
        <taxon>Liliopsida</taxon>
        <taxon>Poales</taxon>
        <taxon>Poaceae</taxon>
        <taxon>BOP clade</taxon>
        <taxon>Pooideae</taxon>
        <taxon>Triticodae</taxon>
        <taxon>Triticeae</taxon>
        <taxon>Triticinae</taxon>
        <taxon>Triticum</taxon>
    </lineage>
</organism>
<dbReference type="PaxDb" id="4565-Traes_4AS_7E836A0E2.2"/>
<dbReference type="Gramene" id="TraesCSU02G219700.1">
    <property type="protein sequence ID" value="TraesCSU02G219700.1.cds1"/>
    <property type="gene ID" value="TraesCSU02G219700"/>
</dbReference>
<dbReference type="PANTHER" id="PTHR19338:SF42">
    <property type="entry name" value="RX N-TERMINAL DOMAIN-CONTAINING PROTEIN"/>
    <property type="match status" value="1"/>
</dbReference>
<name>A0A3B6U8I9_WHEAT</name>
<evidence type="ECO:0000256" key="4">
    <source>
        <dbReference type="ARBA" id="ARBA00022741"/>
    </source>
</evidence>
<dbReference type="PANTHER" id="PTHR19338">
    <property type="entry name" value="TRANSLOCASE OF INNER MITOCHONDRIAL MEMBRANE 13 HOMOLOG"/>
    <property type="match status" value="1"/>
</dbReference>
<proteinExistence type="inferred from homology"/>
<dbReference type="SUPFAM" id="SSF52540">
    <property type="entry name" value="P-loop containing nucleoside triphosphate hydrolases"/>
    <property type="match status" value="1"/>
</dbReference>
<dbReference type="AlphaFoldDB" id="A0A3B6U8I9"/>
<evidence type="ECO:0000313" key="9">
    <source>
        <dbReference type="Proteomes" id="UP000019116"/>
    </source>
</evidence>
<dbReference type="Pfam" id="PF18052">
    <property type="entry name" value="Rx_N"/>
    <property type="match status" value="1"/>
</dbReference>
<evidence type="ECO:0000256" key="2">
    <source>
        <dbReference type="ARBA" id="ARBA00022614"/>
    </source>
</evidence>
<evidence type="ECO:0008006" key="10">
    <source>
        <dbReference type="Google" id="ProtNLM"/>
    </source>
</evidence>
<protein>
    <recommendedName>
        <fullName evidence="10">Rx N-terminal domain-containing protein</fullName>
    </recommendedName>
</protein>
<dbReference type="InterPro" id="IPR002182">
    <property type="entry name" value="NB-ARC"/>
</dbReference>
<dbReference type="EnsemblPlants" id="TraesCSU02G219700.1">
    <property type="protein sequence ID" value="TraesCSU02G219700.1.cds1"/>
    <property type="gene ID" value="TraesCSU02G219700"/>
</dbReference>
<keyword evidence="4" id="KW-0547">Nucleotide-binding</keyword>
<keyword evidence="9" id="KW-1185">Reference proteome</keyword>
<dbReference type="Pfam" id="PF00931">
    <property type="entry name" value="NB-ARC"/>
    <property type="match status" value="1"/>
</dbReference>
<dbReference type="GO" id="GO:0006952">
    <property type="term" value="P:defense response"/>
    <property type="evidence" value="ECO:0007669"/>
    <property type="project" value="UniProtKB-KW"/>
</dbReference>
<dbReference type="InterPro" id="IPR038005">
    <property type="entry name" value="RX-like_CC"/>
</dbReference>
<evidence type="ECO:0000259" key="7">
    <source>
        <dbReference type="Pfam" id="PF18052"/>
    </source>
</evidence>
<evidence type="ECO:0000256" key="3">
    <source>
        <dbReference type="ARBA" id="ARBA00022737"/>
    </source>
</evidence>
<dbReference type="Proteomes" id="UP000019116">
    <property type="component" value="Chromosome Un"/>
</dbReference>
<evidence type="ECO:0000256" key="1">
    <source>
        <dbReference type="ARBA" id="ARBA00008894"/>
    </source>
</evidence>
<dbReference type="Gene3D" id="3.40.50.300">
    <property type="entry name" value="P-loop containing nucleotide triphosphate hydrolases"/>
    <property type="match status" value="1"/>
</dbReference>
<comment type="similarity">
    <text evidence="1">Belongs to the disease resistance NB-LRR family.</text>
</comment>
<feature type="domain" description="NB-ARC" evidence="6">
    <location>
        <begin position="176"/>
        <end position="275"/>
    </location>
</feature>
<reference evidence="8" key="2">
    <citation type="submission" date="2018-10" db="UniProtKB">
        <authorList>
            <consortium name="EnsemblPlants"/>
        </authorList>
    </citation>
    <scope>IDENTIFICATION</scope>
</reference>
<dbReference type="InterPro" id="IPR027417">
    <property type="entry name" value="P-loop_NTPase"/>
</dbReference>